<accession>A0A2H3JE09</accession>
<feature type="compositionally biased region" description="Basic and acidic residues" evidence="1">
    <location>
        <begin position="110"/>
        <end position="127"/>
    </location>
</feature>
<evidence type="ECO:0000313" key="2">
    <source>
        <dbReference type="EMBL" id="PCH35908.1"/>
    </source>
</evidence>
<sequence length="201" mass="21922">MQAARGYAEHGKPEPQARANSPVCQHPQLVKEATPNDTTTRRYELGTFLSSLLGSDQRAFLHKCDLRWDRGRPSASFTDCRVCKIAGPALTASATIGTWRTADLPSGLGRAEHHAPESRNQDKPEGIARVYSSDRRNLPHRRTRGVCKVAASGSEKSSRGNIGHECTKQKTYASNKQLPAAPGKVFDERGCAARTELAVLT</sequence>
<feature type="region of interest" description="Disordered" evidence="1">
    <location>
        <begin position="105"/>
        <end position="127"/>
    </location>
</feature>
<evidence type="ECO:0000313" key="3">
    <source>
        <dbReference type="Proteomes" id="UP000218811"/>
    </source>
</evidence>
<organism evidence="2 3">
    <name type="scientific">Wolfiporia cocos (strain MD-104)</name>
    <name type="common">Brown rot fungus</name>
    <dbReference type="NCBI Taxonomy" id="742152"/>
    <lineage>
        <taxon>Eukaryota</taxon>
        <taxon>Fungi</taxon>
        <taxon>Dikarya</taxon>
        <taxon>Basidiomycota</taxon>
        <taxon>Agaricomycotina</taxon>
        <taxon>Agaricomycetes</taxon>
        <taxon>Polyporales</taxon>
        <taxon>Phaeolaceae</taxon>
        <taxon>Wolfiporia</taxon>
    </lineage>
</organism>
<dbReference type="EMBL" id="KB467865">
    <property type="protein sequence ID" value="PCH35908.1"/>
    <property type="molecule type" value="Genomic_DNA"/>
</dbReference>
<gene>
    <name evidence="2" type="ORF">WOLCODRAFT_156613</name>
</gene>
<dbReference type="Proteomes" id="UP000218811">
    <property type="component" value="Unassembled WGS sequence"/>
</dbReference>
<dbReference type="AlphaFoldDB" id="A0A2H3JE09"/>
<keyword evidence="3" id="KW-1185">Reference proteome</keyword>
<evidence type="ECO:0000256" key="1">
    <source>
        <dbReference type="SAM" id="MobiDB-lite"/>
    </source>
</evidence>
<reference evidence="2 3" key="1">
    <citation type="journal article" date="2012" name="Science">
        <title>The Paleozoic origin of enzymatic lignin decomposition reconstructed from 31 fungal genomes.</title>
        <authorList>
            <person name="Floudas D."/>
            <person name="Binder M."/>
            <person name="Riley R."/>
            <person name="Barry K."/>
            <person name="Blanchette R.A."/>
            <person name="Henrissat B."/>
            <person name="Martinez A.T."/>
            <person name="Otillar R."/>
            <person name="Spatafora J.W."/>
            <person name="Yadav J.S."/>
            <person name="Aerts A."/>
            <person name="Benoit I."/>
            <person name="Boyd A."/>
            <person name="Carlson A."/>
            <person name="Copeland A."/>
            <person name="Coutinho P.M."/>
            <person name="de Vries R.P."/>
            <person name="Ferreira P."/>
            <person name="Findley K."/>
            <person name="Foster B."/>
            <person name="Gaskell J."/>
            <person name="Glotzer D."/>
            <person name="Gorecki P."/>
            <person name="Heitman J."/>
            <person name="Hesse C."/>
            <person name="Hori C."/>
            <person name="Igarashi K."/>
            <person name="Jurgens J.A."/>
            <person name="Kallen N."/>
            <person name="Kersten P."/>
            <person name="Kohler A."/>
            <person name="Kuees U."/>
            <person name="Kumar T.K.A."/>
            <person name="Kuo A."/>
            <person name="LaButti K."/>
            <person name="Larrondo L.F."/>
            <person name="Lindquist E."/>
            <person name="Ling A."/>
            <person name="Lombard V."/>
            <person name="Lucas S."/>
            <person name="Lundell T."/>
            <person name="Martin R."/>
            <person name="McLaughlin D.J."/>
            <person name="Morgenstern I."/>
            <person name="Morin E."/>
            <person name="Murat C."/>
            <person name="Nagy L.G."/>
            <person name="Nolan M."/>
            <person name="Ohm R.A."/>
            <person name="Patyshakuliyeva A."/>
            <person name="Rokas A."/>
            <person name="Ruiz-Duenas F.J."/>
            <person name="Sabat G."/>
            <person name="Salamov A."/>
            <person name="Samejima M."/>
            <person name="Schmutz J."/>
            <person name="Slot J.C."/>
            <person name="St John F."/>
            <person name="Stenlid J."/>
            <person name="Sun H."/>
            <person name="Sun S."/>
            <person name="Syed K."/>
            <person name="Tsang A."/>
            <person name="Wiebenga A."/>
            <person name="Young D."/>
            <person name="Pisabarro A."/>
            <person name="Eastwood D.C."/>
            <person name="Martin F."/>
            <person name="Cullen D."/>
            <person name="Grigoriev I.V."/>
            <person name="Hibbett D.S."/>
        </authorList>
    </citation>
    <scope>NUCLEOTIDE SEQUENCE [LARGE SCALE GENOMIC DNA]</scope>
    <source>
        <strain evidence="2 3">MD-104</strain>
    </source>
</reference>
<proteinExistence type="predicted"/>
<protein>
    <submittedName>
        <fullName evidence="2">Uncharacterized protein</fullName>
    </submittedName>
</protein>
<feature type="region of interest" description="Disordered" evidence="1">
    <location>
        <begin position="1"/>
        <end position="24"/>
    </location>
</feature>
<name>A0A2H3JE09_WOLCO</name>